<dbReference type="EMBL" id="JAUFSA010000003">
    <property type="protein sequence ID" value="MDP7738881.1"/>
    <property type="molecule type" value="Genomic_DNA"/>
</dbReference>
<comment type="caution">
    <text evidence="2">The sequence shown here is derived from an EMBL/GenBank/DDBJ whole genome shotgun (WGS) entry which is preliminary data.</text>
</comment>
<dbReference type="RefSeq" id="WP_133438068.1">
    <property type="nucleotide sequence ID" value="NZ_JAUFSA010000003.1"/>
</dbReference>
<evidence type="ECO:0008006" key="4">
    <source>
        <dbReference type="Google" id="ProtNLM"/>
    </source>
</evidence>
<proteinExistence type="predicted"/>
<evidence type="ECO:0000313" key="2">
    <source>
        <dbReference type="EMBL" id="MDP7738881.1"/>
    </source>
</evidence>
<accession>A0A4R5WAT5</accession>
<reference evidence="2" key="1">
    <citation type="submission" date="2023-06" db="EMBL/GenBank/DDBJ databases">
        <title>Identification of two novel mycobacterium reveal diversities and complexities of Mycobacterium gordonae clade.</title>
        <authorList>
            <person name="Matsumoto Y."/>
            <person name="Nakamura S."/>
            <person name="Motooka D."/>
            <person name="Fukushima K."/>
        </authorList>
    </citation>
    <scope>NUCLEOTIDE SEQUENCE</scope>
    <source>
        <strain evidence="2">TY812</strain>
    </source>
</reference>
<sequence>MIAHVHWWMVAVSFGLGMVLTFTLMARPARAQMPAWVLAEPRPLPEPRPPAEPRPRPKPEPAMKTPAAEAPTQKLPVAKAKPGPAKKKAVSKAPPRKRTSGDAVTERIPVAKDPATERIPVARKRPVKKAAAAKKARPKGAAPRRRPVPKDAVTEKIPVGSEAETIVLPLMPYAPYGPGSMRANLDGSGPEGWTIKGRMDSRLFYTPDDECYEDTEAQVWFQDQEFAARAFFTPWRNSARKS</sequence>
<evidence type="ECO:0000256" key="1">
    <source>
        <dbReference type="SAM" id="MobiDB-lite"/>
    </source>
</evidence>
<feature type="compositionally biased region" description="Basic residues" evidence="1">
    <location>
        <begin position="121"/>
        <end position="147"/>
    </location>
</feature>
<dbReference type="Proteomes" id="UP001229081">
    <property type="component" value="Unassembled WGS sequence"/>
</dbReference>
<evidence type="ECO:0000313" key="3">
    <source>
        <dbReference type="Proteomes" id="UP001229081"/>
    </source>
</evidence>
<feature type="compositionally biased region" description="Basic residues" evidence="1">
    <location>
        <begin position="84"/>
        <end position="98"/>
    </location>
</feature>
<dbReference type="AlphaFoldDB" id="A0A4R5WAT5"/>
<feature type="compositionally biased region" description="Basic and acidic residues" evidence="1">
    <location>
        <begin position="43"/>
        <end position="61"/>
    </location>
</feature>
<feature type="region of interest" description="Disordered" evidence="1">
    <location>
        <begin position="40"/>
        <end position="151"/>
    </location>
</feature>
<name>A0A4R5WAT5_9MYCO</name>
<gene>
    <name evidence="2" type="ORF">QXL92_29535</name>
</gene>
<feature type="compositionally biased region" description="Low complexity" evidence="1">
    <location>
        <begin position="74"/>
        <end position="83"/>
    </location>
</feature>
<organism evidence="2 3">
    <name type="scientific">Mycobacterium paragordonae</name>
    <dbReference type="NCBI Taxonomy" id="1389713"/>
    <lineage>
        <taxon>Bacteria</taxon>
        <taxon>Bacillati</taxon>
        <taxon>Actinomycetota</taxon>
        <taxon>Actinomycetes</taxon>
        <taxon>Mycobacteriales</taxon>
        <taxon>Mycobacteriaceae</taxon>
        <taxon>Mycobacterium</taxon>
    </lineage>
</organism>
<protein>
    <recommendedName>
        <fullName evidence="4">Exported or membrane protein</fullName>
    </recommendedName>
</protein>